<organism evidence="3 4">
    <name type="scientific">Sporichthya brevicatena</name>
    <dbReference type="NCBI Taxonomy" id="171442"/>
    <lineage>
        <taxon>Bacteria</taxon>
        <taxon>Bacillati</taxon>
        <taxon>Actinomycetota</taxon>
        <taxon>Actinomycetes</taxon>
        <taxon>Sporichthyales</taxon>
        <taxon>Sporichthyaceae</taxon>
        <taxon>Sporichthya</taxon>
    </lineage>
</organism>
<dbReference type="InterPro" id="IPR036396">
    <property type="entry name" value="Cyt_P450_sf"/>
</dbReference>
<keyword evidence="2" id="KW-0349">Heme</keyword>
<evidence type="ECO:0000256" key="1">
    <source>
        <dbReference type="ARBA" id="ARBA00010617"/>
    </source>
</evidence>
<keyword evidence="2" id="KW-0408">Iron</keyword>
<comment type="similarity">
    <text evidence="1 2">Belongs to the cytochrome P450 family.</text>
</comment>
<dbReference type="PRINTS" id="PR00385">
    <property type="entry name" value="P450"/>
</dbReference>
<keyword evidence="2" id="KW-0479">Metal-binding</keyword>
<evidence type="ECO:0000313" key="3">
    <source>
        <dbReference type="EMBL" id="GAA0617780.1"/>
    </source>
</evidence>
<keyword evidence="2" id="KW-0560">Oxidoreductase</keyword>
<dbReference type="InterPro" id="IPR001128">
    <property type="entry name" value="Cyt_P450"/>
</dbReference>
<dbReference type="InterPro" id="IPR002397">
    <property type="entry name" value="Cyt_P450_B"/>
</dbReference>
<proteinExistence type="inferred from homology"/>
<dbReference type="Proteomes" id="UP001500957">
    <property type="component" value="Unassembled WGS sequence"/>
</dbReference>
<evidence type="ECO:0008006" key="5">
    <source>
        <dbReference type="Google" id="ProtNLM"/>
    </source>
</evidence>
<dbReference type="PANTHER" id="PTHR46696">
    <property type="entry name" value="P450, PUTATIVE (EUROFUNG)-RELATED"/>
    <property type="match status" value="1"/>
</dbReference>
<evidence type="ECO:0000313" key="4">
    <source>
        <dbReference type="Proteomes" id="UP001500957"/>
    </source>
</evidence>
<keyword evidence="4" id="KW-1185">Reference proteome</keyword>
<comment type="caution">
    <text evidence="3">The sequence shown here is derived from an EMBL/GenBank/DDBJ whole genome shotgun (WGS) entry which is preliminary data.</text>
</comment>
<keyword evidence="2" id="KW-0503">Monooxygenase</keyword>
<dbReference type="Pfam" id="PF00067">
    <property type="entry name" value="p450"/>
    <property type="match status" value="1"/>
</dbReference>
<dbReference type="SUPFAM" id="SSF48264">
    <property type="entry name" value="Cytochrome P450"/>
    <property type="match status" value="1"/>
</dbReference>
<protein>
    <recommendedName>
        <fullName evidence="5">Cytochrome P450</fullName>
    </recommendedName>
</protein>
<name>A0ABN1GRZ3_9ACTN</name>
<dbReference type="PROSITE" id="PS00086">
    <property type="entry name" value="CYTOCHROME_P450"/>
    <property type="match status" value="1"/>
</dbReference>
<dbReference type="RefSeq" id="WP_344604215.1">
    <property type="nucleotide sequence ID" value="NZ_BAAAHE010000014.1"/>
</dbReference>
<reference evidence="3 4" key="1">
    <citation type="journal article" date="2019" name="Int. J. Syst. Evol. Microbiol.">
        <title>The Global Catalogue of Microorganisms (GCM) 10K type strain sequencing project: providing services to taxonomists for standard genome sequencing and annotation.</title>
        <authorList>
            <consortium name="The Broad Institute Genomics Platform"/>
            <consortium name="The Broad Institute Genome Sequencing Center for Infectious Disease"/>
            <person name="Wu L."/>
            <person name="Ma J."/>
        </authorList>
    </citation>
    <scope>NUCLEOTIDE SEQUENCE [LARGE SCALE GENOMIC DNA]</scope>
    <source>
        <strain evidence="3 4">JCM 10671</strain>
    </source>
</reference>
<accession>A0ABN1GRZ3</accession>
<dbReference type="PRINTS" id="PR00359">
    <property type="entry name" value="BP450"/>
</dbReference>
<dbReference type="PANTHER" id="PTHR46696:SF6">
    <property type="entry name" value="P450, PUTATIVE (EUROFUNG)-RELATED"/>
    <property type="match status" value="1"/>
</dbReference>
<evidence type="ECO:0000256" key="2">
    <source>
        <dbReference type="RuleBase" id="RU000461"/>
    </source>
</evidence>
<dbReference type="CDD" id="cd11035">
    <property type="entry name" value="P450cam-like"/>
    <property type="match status" value="1"/>
</dbReference>
<gene>
    <name evidence="3" type="ORF">GCM10009547_20100</name>
</gene>
<dbReference type="EMBL" id="BAAAHE010000014">
    <property type="protein sequence ID" value="GAA0617780.1"/>
    <property type="molecule type" value="Genomic_DNA"/>
</dbReference>
<sequence length="469" mass="52105">MGKPDPNASDWSDLDLLTVDEATERLDAEIAALTGELDALAGPERDAANRRLDLLVTARDRAAAGPRRPLYDATPERPAHVPAELVRDVDHVFGPDFLVDPFAAYRELRDRRVWWSPRHGGYWILTRAEDIRGAYQQPDLFSSASTGIPAHVQRKEKLYPLELDPPAHTAYRRVIAPLFAPKAVTARTAAIDATCAALVDEIAPRGRAEFLADFAEPFPTRIFTNILGLPVDEAPKFVAWNNKLLHSQDQPERRREAGIEINGYLRELIEARRAEPRDDVVSALLASEVDGRPIENDEIQNLCFLLFIAGLDTVTAALSWSFRFLALHPEHRRQIVDDPALIPSAVEELLRVHSFVNPARTVTRDAEFAGVQLREGDRVLLATALVAQDPDEFADEATVRFDRDANRHLAFGAGPHRCAGSHLARDELATALTLWHRQIPDYEIAAGETVTMHAGGVFGLDRLPLVWSA</sequence>
<dbReference type="InterPro" id="IPR017972">
    <property type="entry name" value="Cyt_P450_CS"/>
</dbReference>
<dbReference type="Gene3D" id="1.10.630.10">
    <property type="entry name" value="Cytochrome P450"/>
    <property type="match status" value="1"/>
</dbReference>